<dbReference type="EMBL" id="CP053708">
    <property type="protein sequence ID" value="QKE92542.1"/>
    <property type="molecule type" value="Genomic_DNA"/>
</dbReference>
<protein>
    <submittedName>
        <fullName evidence="2">Capsule biosynthesis protein</fullName>
    </submittedName>
</protein>
<name>A0A6M8HVZ3_9PROT</name>
<keyword evidence="1" id="KW-1133">Transmembrane helix</keyword>
<dbReference type="InterPro" id="IPR050445">
    <property type="entry name" value="Bact_polysacc_biosynth/exp"/>
</dbReference>
<feature type="transmembrane region" description="Helical" evidence="1">
    <location>
        <begin position="325"/>
        <end position="345"/>
    </location>
</feature>
<dbReference type="PANTHER" id="PTHR32309">
    <property type="entry name" value="TYROSINE-PROTEIN KINASE"/>
    <property type="match status" value="1"/>
</dbReference>
<dbReference type="PANTHER" id="PTHR32309:SF13">
    <property type="entry name" value="FERRIC ENTEROBACTIN TRANSPORT PROTEIN FEPE"/>
    <property type="match status" value="1"/>
</dbReference>
<organism evidence="2 3">
    <name type="scientific">Lichenicola cladoniae</name>
    <dbReference type="NCBI Taxonomy" id="1484109"/>
    <lineage>
        <taxon>Bacteria</taxon>
        <taxon>Pseudomonadati</taxon>
        <taxon>Pseudomonadota</taxon>
        <taxon>Alphaproteobacteria</taxon>
        <taxon>Acetobacterales</taxon>
        <taxon>Acetobacteraceae</taxon>
        <taxon>Lichenicola</taxon>
    </lineage>
</organism>
<evidence type="ECO:0000313" key="3">
    <source>
        <dbReference type="Proteomes" id="UP000500767"/>
    </source>
</evidence>
<dbReference type="GO" id="GO:0004713">
    <property type="term" value="F:protein tyrosine kinase activity"/>
    <property type="evidence" value="ECO:0007669"/>
    <property type="project" value="TreeGrafter"/>
</dbReference>
<dbReference type="Proteomes" id="UP000500767">
    <property type="component" value="Chromosome"/>
</dbReference>
<reference evidence="2 3" key="1">
    <citation type="journal article" date="2014" name="World J. Microbiol. Biotechnol.">
        <title>Biodiversity and physiological characteristics of Antarctic and Arctic lichens-associated bacteria.</title>
        <authorList>
            <person name="Lee Y.M."/>
            <person name="Kim E.H."/>
            <person name="Lee H.K."/>
            <person name="Hong S.G."/>
        </authorList>
    </citation>
    <scope>NUCLEOTIDE SEQUENCE [LARGE SCALE GENOMIC DNA]</scope>
    <source>
        <strain evidence="2 3">PAMC 26569</strain>
    </source>
</reference>
<sequence>MVFVVLPTLVAAVYFGLFAAPQYVSQAQFVVRGQGNQSPGMLSSLLTVGGGSSASEDTYAVQNFIMSRDAAQEMLQQQDLRAVFDRPEADPLSRFPGVFRSQTFESFFRFYQKHIIAELDSTTSISTLTVRTFRAQDSQRVAVAELKAAEQLINRMNDRQRENTISASVREVSLAESHLRSISAQMAEYRNREALLDPLKQSEPMLKAITDLQAMVTSTQVQLAQLEVSTPNSPMIAVYKRRMSALLAQIANASGGITGSDTSLVPKITAYEDLTVQRELAEKELLVAATAMQTAKTQADRQLMYLDEISQPNRPDYASYPRSTVSVLVVFASFLGLYLMGRLLINGAREHQLV</sequence>
<dbReference type="KEGG" id="lck:HN018_09005"/>
<accession>A0A6M8HVZ3</accession>
<keyword evidence="1" id="KW-0812">Transmembrane</keyword>
<evidence type="ECO:0000256" key="1">
    <source>
        <dbReference type="SAM" id="Phobius"/>
    </source>
</evidence>
<dbReference type="AlphaFoldDB" id="A0A6M8HVZ3"/>
<evidence type="ECO:0000313" key="2">
    <source>
        <dbReference type="EMBL" id="QKE92542.1"/>
    </source>
</evidence>
<proteinExistence type="predicted"/>
<keyword evidence="1" id="KW-0472">Membrane</keyword>
<gene>
    <name evidence="2" type="ORF">HN018_09005</name>
</gene>
<keyword evidence="3" id="KW-1185">Reference proteome</keyword>
<dbReference type="GO" id="GO:0005886">
    <property type="term" value="C:plasma membrane"/>
    <property type="evidence" value="ECO:0007669"/>
    <property type="project" value="TreeGrafter"/>
</dbReference>